<dbReference type="GO" id="GO:0004651">
    <property type="term" value="F:polynucleotide 5'-phosphatase activity"/>
    <property type="evidence" value="ECO:0007669"/>
    <property type="project" value="TreeGrafter"/>
</dbReference>
<dbReference type="EMBL" id="CVRI01000047">
    <property type="protein sequence ID" value="CRK97319.1"/>
    <property type="molecule type" value="Genomic_DNA"/>
</dbReference>
<dbReference type="InterPro" id="IPR003595">
    <property type="entry name" value="Tyr_Pase_cat"/>
</dbReference>
<dbReference type="InterPro" id="IPR016130">
    <property type="entry name" value="Tyr_Pase_AS"/>
</dbReference>
<gene>
    <name evidence="5" type="ORF">CLUMA_CG010713</name>
</gene>
<dbReference type="InterPro" id="IPR000340">
    <property type="entry name" value="Dual-sp_phosphatase_cat-dom"/>
</dbReference>
<dbReference type="InterPro" id="IPR051029">
    <property type="entry name" value="mRNA_Capping_Enz/RNA_Phosphat"/>
</dbReference>
<accession>A0A1J1IAL5</accession>
<protein>
    <submittedName>
        <fullName evidence="5">CLUMA_CG010713, isoform A</fullName>
    </submittedName>
</protein>
<keyword evidence="2" id="KW-0904">Protein phosphatase</keyword>
<evidence type="ECO:0000259" key="4">
    <source>
        <dbReference type="PROSITE" id="PS50056"/>
    </source>
</evidence>
<reference evidence="5 6" key="1">
    <citation type="submission" date="2015-04" db="EMBL/GenBank/DDBJ databases">
        <authorList>
            <person name="Syromyatnikov M.Y."/>
            <person name="Popov V.N."/>
        </authorList>
    </citation>
    <scope>NUCLEOTIDE SEQUENCE [LARGE SCALE GENOMIC DNA]</scope>
</reference>
<dbReference type="PROSITE" id="PS50054">
    <property type="entry name" value="TYR_PHOSPHATASE_DUAL"/>
    <property type="match status" value="1"/>
</dbReference>
<dbReference type="InterPro" id="IPR000387">
    <property type="entry name" value="Tyr_Pase_dom"/>
</dbReference>
<evidence type="ECO:0000256" key="1">
    <source>
        <dbReference type="ARBA" id="ARBA00022801"/>
    </source>
</evidence>
<dbReference type="Pfam" id="PF00782">
    <property type="entry name" value="DSPc"/>
    <property type="match status" value="1"/>
</dbReference>
<keyword evidence="1" id="KW-0378">Hydrolase</keyword>
<dbReference type="GO" id="GO:0004721">
    <property type="term" value="F:phosphoprotein phosphatase activity"/>
    <property type="evidence" value="ECO:0007669"/>
    <property type="project" value="UniProtKB-KW"/>
</dbReference>
<evidence type="ECO:0000256" key="2">
    <source>
        <dbReference type="ARBA" id="ARBA00022912"/>
    </source>
</evidence>
<dbReference type="OrthoDB" id="428974at2759"/>
<evidence type="ECO:0000259" key="3">
    <source>
        <dbReference type="PROSITE" id="PS50054"/>
    </source>
</evidence>
<sequence>MRKLPDRWLDYKAIGDVVANSSFVAFKVPLRKDVFENLPRLERHTTDEVANSLNNLGLVINLTNTKSSSKYYDPNDWRRYNIEYKRIKTQGHVVPSQSNLVDFCATVKKFLMKSPEKLVGVHCTHGLNRTGYFVCSYMVLCNNVSPSDALKSFCEARGHEIERRNYVNAVNNHESNVELQRIIRDIDLYANEDDERQSNRSRIRERNRHSSWNYPEPWRRQNDYHERRPERSFISRPPRRHYSPFFHRESHWRNRNRYDVDSWDNEWSWTRMGTMPSRRPQNY</sequence>
<feature type="domain" description="Tyrosine-protein phosphatase" evidence="3">
    <location>
        <begin position="20"/>
        <end position="185"/>
    </location>
</feature>
<dbReference type="STRING" id="568069.A0A1J1IAL5"/>
<dbReference type="InterPro" id="IPR029021">
    <property type="entry name" value="Prot-tyrosine_phosphatase-like"/>
</dbReference>
<dbReference type="SMART" id="SM00404">
    <property type="entry name" value="PTPc_motif"/>
    <property type="match status" value="1"/>
</dbReference>
<name>A0A1J1IAL5_9DIPT</name>
<dbReference type="SUPFAM" id="SSF52799">
    <property type="entry name" value="(Phosphotyrosine protein) phosphatases II"/>
    <property type="match status" value="1"/>
</dbReference>
<dbReference type="SMART" id="SM00195">
    <property type="entry name" value="DSPc"/>
    <property type="match status" value="1"/>
</dbReference>
<organism evidence="5 6">
    <name type="scientific">Clunio marinus</name>
    <dbReference type="NCBI Taxonomy" id="568069"/>
    <lineage>
        <taxon>Eukaryota</taxon>
        <taxon>Metazoa</taxon>
        <taxon>Ecdysozoa</taxon>
        <taxon>Arthropoda</taxon>
        <taxon>Hexapoda</taxon>
        <taxon>Insecta</taxon>
        <taxon>Pterygota</taxon>
        <taxon>Neoptera</taxon>
        <taxon>Endopterygota</taxon>
        <taxon>Diptera</taxon>
        <taxon>Nematocera</taxon>
        <taxon>Chironomoidea</taxon>
        <taxon>Chironomidae</taxon>
        <taxon>Clunio</taxon>
    </lineage>
</organism>
<dbReference type="AlphaFoldDB" id="A0A1J1IAL5"/>
<dbReference type="Proteomes" id="UP000183832">
    <property type="component" value="Unassembled WGS sequence"/>
</dbReference>
<evidence type="ECO:0000313" key="6">
    <source>
        <dbReference type="Proteomes" id="UP000183832"/>
    </source>
</evidence>
<proteinExistence type="predicted"/>
<dbReference type="Gene3D" id="3.90.190.10">
    <property type="entry name" value="Protein tyrosine phosphatase superfamily"/>
    <property type="match status" value="1"/>
</dbReference>
<keyword evidence="6" id="KW-1185">Reference proteome</keyword>
<dbReference type="PROSITE" id="PS50056">
    <property type="entry name" value="TYR_PHOSPHATASE_2"/>
    <property type="match status" value="1"/>
</dbReference>
<dbReference type="InterPro" id="IPR020422">
    <property type="entry name" value="TYR_PHOSPHATASE_DUAL_dom"/>
</dbReference>
<dbReference type="PANTHER" id="PTHR10367:SF9">
    <property type="entry name" value="DUAL-SPECIFICITY PHOSPHATASE 11 (RNA_RNP COMPLEX 1-INTERACTING)"/>
    <property type="match status" value="1"/>
</dbReference>
<feature type="domain" description="Tyrosine specific protein phosphatases" evidence="4">
    <location>
        <begin position="101"/>
        <end position="168"/>
    </location>
</feature>
<dbReference type="PROSITE" id="PS00383">
    <property type="entry name" value="TYR_PHOSPHATASE_1"/>
    <property type="match status" value="1"/>
</dbReference>
<evidence type="ECO:0000313" key="5">
    <source>
        <dbReference type="EMBL" id="CRK97319.1"/>
    </source>
</evidence>
<dbReference type="PANTHER" id="PTHR10367">
    <property type="entry name" value="MRNA-CAPPING ENZYME"/>
    <property type="match status" value="1"/>
</dbReference>